<dbReference type="Proteomes" id="UP000185479">
    <property type="component" value="Chromosome"/>
</dbReference>
<accession>A0A1L7CNJ5</accession>
<protein>
    <submittedName>
        <fullName evidence="1">Uncharacterized protein</fullName>
    </submittedName>
</protein>
<sequence>MRGHCFGSSTCPCDRCNLPEEYKKWRIDGYVTHPQQPGVGIQISITVEAEVAIDGDEDAQAMDAIPESYELTDESEQTLKRVGVQPYPFMRRAIQECDFEADIIERIYA</sequence>
<organism evidence="1 2">
    <name type="scientific">Corynebacterium flavescens</name>
    <dbReference type="NCBI Taxonomy" id="28028"/>
    <lineage>
        <taxon>Bacteria</taxon>
        <taxon>Bacillati</taxon>
        <taxon>Actinomycetota</taxon>
        <taxon>Actinomycetes</taxon>
        <taxon>Mycobacteriales</taxon>
        <taxon>Corynebacteriaceae</taxon>
        <taxon>Corynebacterium</taxon>
    </lineage>
</organism>
<dbReference type="KEGG" id="cfc:CFLV_09655"/>
<keyword evidence="2" id="KW-1185">Reference proteome</keyword>
<gene>
    <name evidence="1" type="ORF">CFLV_09655</name>
</gene>
<dbReference type="AlphaFoldDB" id="A0A1L7CNJ5"/>
<evidence type="ECO:0000313" key="2">
    <source>
        <dbReference type="Proteomes" id="UP000185479"/>
    </source>
</evidence>
<dbReference type="RefSeq" id="WP_075730345.1">
    <property type="nucleotide sequence ID" value="NZ_CP009246.1"/>
</dbReference>
<dbReference type="GeneID" id="82880960"/>
<proteinExistence type="predicted"/>
<reference evidence="1 2" key="1">
    <citation type="submission" date="2014-08" db="EMBL/GenBank/DDBJ databases">
        <title>Complete genome sequence of Corynebacterium flavescens OJ8(T)(=DSM 20296(T)), isolated from cheese.</title>
        <authorList>
            <person name="Ruckert C."/>
            <person name="Albersmeier A."/>
            <person name="Winkler A."/>
            <person name="Kalinowski J."/>
        </authorList>
    </citation>
    <scope>NUCLEOTIDE SEQUENCE [LARGE SCALE GENOMIC DNA]</scope>
    <source>
        <strain evidence="1 2">OJ8</strain>
    </source>
</reference>
<dbReference type="OrthoDB" id="4332270at2"/>
<dbReference type="STRING" id="28028.CFLV_09655"/>
<name>A0A1L7CNJ5_CORFL</name>
<dbReference type="EMBL" id="CP009246">
    <property type="protein sequence ID" value="APT87413.1"/>
    <property type="molecule type" value="Genomic_DNA"/>
</dbReference>
<evidence type="ECO:0000313" key="1">
    <source>
        <dbReference type="EMBL" id="APT87413.1"/>
    </source>
</evidence>